<evidence type="ECO:0000259" key="17">
    <source>
        <dbReference type="PROSITE" id="PS50886"/>
    </source>
</evidence>
<evidence type="ECO:0000256" key="13">
    <source>
        <dbReference type="ARBA" id="ARBA00023146"/>
    </source>
</evidence>
<dbReference type="FunFam" id="2.40.50.140:FF:000045">
    <property type="entry name" value="Phenylalanine--tRNA ligase beta subunit"/>
    <property type="match status" value="1"/>
</dbReference>
<dbReference type="Pfam" id="PF01588">
    <property type="entry name" value="tRNA_bind"/>
    <property type="match status" value="1"/>
</dbReference>
<keyword evidence="6 15" id="KW-0436">Ligase</keyword>
<evidence type="ECO:0000256" key="1">
    <source>
        <dbReference type="ARBA" id="ARBA00004496"/>
    </source>
</evidence>
<dbReference type="NCBIfam" id="NF045760">
    <property type="entry name" value="YtpR"/>
    <property type="match status" value="1"/>
</dbReference>
<dbReference type="InterPro" id="IPR045060">
    <property type="entry name" value="Phe-tRNA-ligase_IIc_bsu"/>
</dbReference>
<dbReference type="OrthoDB" id="9805455at2"/>
<proteinExistence type="inferred from homology"/>
<dbReference type="Pfam" id="PF17759">
    <property type="entry name" value="tRNA_synthFbeta"/>
    <property type="match status" value="1"/>
</dbReference>
<comment type="catalytic activity">
    <reaction evidence="14 15">
        <text>tRNA(Phe) + L-phenylalanine + ATP = L-phenylalanyl-tRNA(Phe) + AMP + diphosphate + H(+)</text>
        <dbReference type="Rhea" id="RHEA:19413"/>
        <dbReference type="Rhea" id="RHEA-COMP:9668"/>
        <dbReference type="Rhea" id="RHEA-COMP:9699"/>
        <dbReference type="ChEBI" id="CHEBI:15378"/>
        <dbReference type="ChEBI" id="CHEBI:30616"/>
        <dbReference type="ChEBI" id="CHEBI:33019"/>
        <dbReference type="ChEBI" id="CHEBI:58095"/>
        <dbReference type="ChEBI" id="CHEBI:78442"/>
        <dbReference type="ChEBI" id="CHEBI:78531"/>
        <dbReference type="ChEBI" id="CHEBI:456215"/>
        <dbReference type="EC" id="6.1.1.20"/>
    </reaction>
</comment>
<dbReference type="InterPro" id="IPR005146">
    <property type="entry name" value="B3/B4_tRNA-bd"/>
</dbReference>
<evidence type="ECO:0000259" key="19">
    <source>
        <dbReference type="PROSITE" id="PS51483"/>
    </source>
</evidence>
<dbReference type="GO" id="GO:0005524">
    <property type="term" value="F:ATP binding"/>
    <property type="evidence" value="ECO:0007669"/>
    <property type="project" value="UniProtKB-UniRule"/>
</dbReference>
<dbReference type="Gene3D" id="3.30.930.10">
    <property type="entry name" value="Bira Bifunctional Protein, Domain 2"/>
    <property type="match status" value="1"/>
</dbReference>
<dbReference type="Gene3D" id="3.30.70.380">
    <property type="entry name" value="Ferrodoxin-fold anticodon-binding domain"/>
    <property type="match status" value="1"/>
</dbReference>
<feature type="domain" description="TRNA-binding" evidence="17">
    <location>
        <begin position="40"/>
        <end position="148"/>
    </location>
</feature>
<dbReference type="GO" id="GO:0000049">
    <property type="term" value="F:tRNA binding"/>
    <property type="evidence" value="ECO:0007669"/>
    <property type="project" value="UniProtKB-UniRule"/>
</dbReference>
<dbReference type="SMART" id="SM00896">
    <property type="entry name" value="FDX-ACB"/>
    <property type="match status" value="1"/>
</dbReference>
<keyword evidence="7 15" id="KW-0479">Metal-binding</keyword>
<dbReference type="HAMAP" id="MF_00283">
    <property type="entry name" value="Phe_tRNA_synth_beta1"/>
    <property type="match status" value="1"/>
</dbReference>
<feature type="binding site" evidence="15">
    <location>
        <position position="471"/>
    </location>
    <ligand>
        <name>Mg(2+)</name>
        <dbReference type="ChEBI" id="CHEBI:18420"/>
        <note>shared with alpha subunit</note>
    </ligand>
</feature>
<comment type="subunit">
    <text evidence="3 15">Tetramer of two alpha and two beta subunits.</text>
</comment>
<dbReference type="InterPro" id="IPR002547">
    <property type="entry name" value="tRNA-bd_dom"/>
</dbReference>
<dbReference type="InterPro" id="IPR045864">
    <property type="entry name" value="aa-tRNA-synth_II/BPL/LPL"/>
</dbReference>
<evidence type="ECO:0000259" key="18">
    <source>
        <dbReference type="PROSITE" id="PS51447"/>
    </source>
</evidence>
<reference evidence="20 21" key="1">
    <citation type="submission" date="2017-07" db="EMBL/GenBank/DDBJ databases">
        <title>Leptospira spp. isolated from tropical soils.</title>
        <authorList>
            <person name="Thibeaux R."/>
            <person name="Iraola G."/>
            <person name="Ferres I."/>
            <person name="Bierque E."/>
            <person name="Girault D."/>
            <person name="Soupe-Gilbert M.-E."/>
            <person name="Picardeau M."/>
            <person name="Goarant C."/>
        </authorList>
    </citation>
    <scope>NUCLEOTIDE SEQUENCE [LARGE SCALE GENOMIC DNA]</scope>
    <source>
        <strain evidence="20 21">MCA1-C-A1</strain>
    </source>
</reference>
<feature type="binding site" evidence="15">
    <location>
        <position position="461"/>
    </location>
    <ligand>
        <name>Mg(2+)</name>
        <dbReference type="ChEBI" id="CHEBI:18420"/>
        <note>shared with alpha subunit</note>
    </ligand>
</feature>
<dbReference type="InterPro" id="IPR009061">
    <property type="entry name" value="DNA-bd_dom_put_sf"/>
</dbReference>
<dbReference type="SUPFAM" id="SSF56037">
    <property type="entry name" value="PheT/TilS domain"/>
    <property type="match status" value="1"/>
</dbReference>
<dbReference type="SUPFAM" id="SSF54991">
    <property type="entry name" value="Anticodon-binding domain of PheRS"/>
    <property type="match status" value="1"/>
</dbReference>
<dbReference type="InterPro" id="IPR012340">
    <property type="entry name" value="NA-bd_OB-fold"/>
</dbReference>
<comment type="subcellular location">
    <subcellularLocation>
        <location evidence="1 15">Cytoplasm</location>
    </subcellularLocation>
</comment>
<feature type="binding site" evidence="15">
    <location>
        <position position="470"/>
    </location>
    <ligand>
        <name>Mg(2+)</name>
        <dbReference type="ChEBI" id="CHEBI:18420"/>
        <note>shared with alpha subunit</note>
    </ligand>
</feature>
<dbReference type="InterPro" id="IPR036690">
    <property type="entry name" value="Fdx_antiC-bd_sf"/>
</dbReference>
<keyword evidence="12 15" id="KW-0648">Protein biosynthesis</keyword>
<dbReference type="GO" id="GO:0006432">
    <property type="term" value="P:phenylalanyl-tRNA aminoacylation"/>
    <property type="evidence" value="ECO:0007669"/>
    <property type="project" value="UniProtKB-UniRule"/>
</dbReference>
<evidence type="ECO:0000256" key="9">
    <source>
        <dbReference type="ARBA" id="ARBA00022840"/>
    </source>
</evidence>
<evidence type="ECO:0000256" key="12">
    <source>
        <dbReference type="ARBA" id="ARBA00022917"/>
    </source>
</evidence>
<dbReference type="Gene3D" id="2.40.50.140">
    <property type="entry name" value="Nucleic acid-binding proteins"/>
    <property type="match status" value="1"/>
</dbReference>
<feature type="domain" description="FDX-ACB" evidence="18">
    <location>
        <begin position="709"/>
        <end position="801"/>
    </location>
</feature>
<dbReference type="SUPFAM" id="SSF50249">
    <property type="entry name" value="Nucleic acid-binding proteins"/>
    <property type="match status" value="1"/>
</dbReference>
<protein>
    <recommendedName>
        <fullName evidence="15">Phenylalanine--tRNA ligase beta subunit</fullName>
        <ecNumber evidence="15">6.1.1.20</ecNumber>
    </recommendedName>
    <alternativeName>
        <fullName evidence="15">Phenylalanyl-tRNA synthetase beta subunit</fullName>
        <shortName evidence="15">PheRS</shortName>
    </alternativeName>
</protein>
<dbReference type="SMART" id="SM00873">
    <property type="entry name" value="B3_4"/>
    <property type="match status" value="1"/>
</dbReference>
<keyword evidence="11 16" id="KW-0694">RNA-binding</keyword>
<keyword evidence="9 15" id="KW-0067">ATP-binding</keyword>
<dbReference type="PROSITE" id="PS51483">
    <property type="entry name" value="B5"/>
    <property type="match status" value="1"/>
</dbReference>
<gene>
    <name evidence="15 20" type="primary">pheT</name>
    <name evidence="20" type="ORF">CH357_17525</name>
</gene>
<organism evidence="20 21">
    <name type="scientific">Leptospira hartskeerlii</name>
    <dbReference type="NCBI Taxonomy" id="2023177"/>
    <lineage>
        <taxon>Bacteria</taxon>
        <taxon>Pseudomonadati</taxon>
        <taxon>Spirochaetota</taxon>
        <taxon>Spirochaetia</taxon>
        <taxon>Leptospirales</taxon>
        <taxon>Leptospiraceae</taxon>
        <taxon>Leptospira</taxon>
    </lineage>
</organism>
<keyword evidence="21" id="KW-1185">Reference proteome</keyword>
<dbReference type="GO" id="GO:0009328">
    <property type="term" value="C:phenylalanine-tRNA ligase complex"/>
    <property type="evidence" value="ECO:0007669"/>
    <property type="project" value="TreeGrafter"/>
</dbReference>
<dbReference type="GO" id="GO:0004826">
    <property type="term" value="F:phenylalanine-tRNA ligase activity"/>
    <property type="evidence" value="ECO:0007669"/>
    <property type="project" value="UniProtKB-UniRule"/>
</dbReference>
<dbReference type="CDD" id="cd02796">
    <property type="entry name" value="tRNA_bind_bactPheRS"/>
    <property type="match status" value="1"/>
</dbReference>
<dbReference type="NCBIfam" id="TIGR00472">
    <property type="entry name" value="pheT_bact"/>
    <property type="match status" value="1"/>
</dbReference>
<dbReference type="PROSITE" id="PS50886">
    <property type="entry name" value="TRBD"/>
    <property type="match status" value="1"/>
</dbReference>
<dbReference type="Pfam" id="PF03483">
    <property type="entry name" value="B3_4"/>
    <property type="match status" value="1"/>
</dbReference>
<dbReference type="EMBL" id="NPDN01000010">
    <property type="protein sequence ID" value="PJZ24144.1"/>
    <property type="molecule type" value="Genomic_DNA"/>
</dbReference>
<comment type="cofactor">
    <cofactor evidence="15">
        <name>Mg(2+)</name>
        <dbReference type="ChEBI" id="CHEBI:18420"/>
    </cofactor>
    <text evidence="15">Binds 2 magnesium ions per tetramer.</text>
</comment>
<dbReference type="InterPro" id="IPR005147">
    <property type="entry name" value="tRNA_synthase_B5-dom"/>
</dbReference>
<feature type="domain" description="B5" evidence="19">
    <location>
        <begin position="406"/>
        <end position="483"/>
    </location>
</feature>
<dbReference type="EC" id="6.1.1.20" evidence="15"/>
<dbReference type="InterPro" id="IPR020825">
    <property type="entry name" value="Phe-tRNA_synthase-like_B3/B4"/>
</dbReference>
<evidence type="ECO:0000256" key="16">
    <source>
        <dbReference type="PROSITE-ProRule" id="PRU00209"/>
    </source>
</evidence>
<evidence type="ECO:0000313" key="20">
    <source>
        <dbReference type="EMBL" id="PJZ24144.1"/>
    </source>
</evidence>
<evidence type="ECO:0000256" key="10">
    <source>
        <dbReference type="ARBA" id="ARBA00022842"/>
    </source>
</evidence>
<dbReference type="InterPro" id="IPR005121">
    <property type="entry name" value="Fdx_antiC-bd"/>
</dbReference>
<dbReference type="PROSITE" id="PS51447">
    <property type="entry name" value="FDX_ACB"/>
    <property type="match status" value="1"/>
</dbReference>
<evidence type="ECO:0000256" key="7">
    <source>
        <dbReference type="ARBA" id="ARBA00022723"/>
    </source>
</evidence>
<evidence type="ECO:0000256" key="6">
    <source>
        <dbReference type="ARBA" id="ARBA00022598"/>
    </source>
</evidence>
<keyword evidence="10 15" id="KW-0460">Magnesium</keyword>
<keyword evidence="4 15" id="KW-0963">Cytoplasm</keyword>
<evidence type="ECO:0000256" key="4">
    <source>
        <dbReference type="ARBA" id="ARBA00022490"/>
    </source>
</evidence>
<keyword evidence="8 15" id="KW-0547">Nucleotide-binding</keyword>
<dbReference type="InterPro" id="IPR041616">
    <property type="entry name" value="PheRS_beta_core"/>
</dbReference>
<keyword evidence="5 16" id="KW-0820">tRNA-binding</keyword>
<sequence length="801" mass="90500">MKLSLDWINDFTPIKDVSLEDILKKIAASICEVDGVEDYFSHLEKVVLVKIESLEKHPQADKLQVAQVSDGKNKIQIVSGAPNLKVGDLVPLAIPGAELGDKKIIESELRGVKSSGMLCSEKELGLSEEDAGVMVLDDLEAKPGQNLRDYFGFRDTILDIDNKSITHRPDLWSHFGFARELAAQLNLPIKFNPFETNWDFSKDVVSPNVKETDYAHSYYSSSIEGIQIKPSNKTIRSRLKKCGVRVINNVVDVSNYLLLEAGQPTHFFDSDKLSAQGGIELEVDYAKKDESFPLLDETSPKLDPEILIIRNSKKGVAIAGVMGGADTAVDSNSKKIILESAVFPREFVRKSIRKTGIRSESSVRYEKGLEATTTLPIVKRALNLLKENGCPDLKASLPSGYIHTADKKVEIEVSLSFLNKKLGTEIDQSTSDKILKQLSFSTEWKGETVKVLVPKYRHNYDITIPEDIVEEIGRTLGYASIPVRPLASDVKPPTRNFSRELEKHLKRAFSQNLGYNEVFNYSYASSKDNSFEEEVKDSIKILNAMPDEQAYLRTSLYPSLLKNIRLNGDRFEKLRIFEFGRTYKKAEEPFNESKWFVWAVSFGRKSNEKDLNVLESDFLEVRTGVEKVLRHLNLREIEWKIDEKSYFHPKASLSLFVSDKKVGELGYAHPAALDTADIKKRVILGRFEFASLLEVWTQDRNKNYFAAPSHFPQTEIDLSLVMDLNESSSKFSDAALKEKFPELQDIKVTVVFTGGNLPENKKSVSYRFKLLSQDKNLTQERIKEITDRLIQIANSSGYPLR</sequence>
<comment type="caution">
    <text evidence="20">The sequence shown here is derived from an EMBL/GenBank/DDBJ whole genome shotgun (WGS) entry which is preliminary data.</text>
</comment>
<feature type="binding site" evidence="15">
    <location>
        <position position="467"/>
    </location>
    <ligand>
        <name>Mg(2+)</name>
        <dbReference type="ChEBI" id="CHEBI:18420"/>
        <note>shared with alpha subunit</note>
    </ligand>
</feature>
<comment type="similarity">
    <text evidence="2 15">Belongs to the phenylalanyl-tRNA synthetase beta subunit family. Type 1 subfamily.</text>
</comment>
<dbReference type="PANTHER" id="PTHR10947:SF0">
    <property type="entry name" value="PHENYLALANINE--TRNA LIGASE BETA SUBUNIT"/>
    <property type="match status" value="1"/>
</dbReference>
<accession>A0A2M9X905</accession>
<dbReference type="SUPFAM" id="SSF46955">
    <property type="entry name" value="Putative DNA-binding domain"/>
    <property type="match status" value="1"/>
</dbReference>
<dbReference type="Pfam" id="PF03484">
    <property type="entry name" value="B5"/>
    <property type="match status" value="1"/>
</dbReference>
<evidence type="ECO:0000256" key="11">
    <source>
        <dbReference type="ARBA" id="ARBA00022884"/>
    </source>
</evidence>
<dbReference type="GO" id="GO:0000287">
    <property type="term" value="F:magnesium ion binding"/>
    <property type="evidence" value="ECO:0007669"/>
    <property type="project" value="UniProtKB-UniRule"/>
</dbReference>
<dbReference type="PANTHER" id="PTHR10947">
    <property type="entry name" value="PHENYLALANYL-TRNA SYNTHETASE BETA CHAIN AND LEUCINE-RICH REPEAT-CONTAINING PROTEIN 47"/>
    <property type="match status" value="1"/>
</dbReference>
<dbReference type="Gene3D" id="3.30.56.10">
    <property type="match status" value="2"/>
</dbReference>
<dbReference type="SUPFAM" id="SSF55681">
    <property type="entry name" value="Class II aaRS and biotin synthetases"/>
    <property type="match status" value="1"/>
</dbReference>
<evidence type="ECO:0000256" key="15">
    <source>
        <dbReference type="HAMAP-Rule" id="MF_00283"/>
    </source>
</evidence>
<keyword evidence="13 15" id="KW-0030">Aminoacyl-tRNA synthetase</keyword>
<dbReference type="AlphaFoldDB" id="A0A2M9X905"/>
<dbReference type="RefSeq" id="WP_100708062.1">
    <property type="nucleotide sequence ID" value="NZ_NPDL01000001.1"/>
</dbReference>
<evidence type="ECO:0000256" key="3">
    <source>
        <dbReference type="ARBA" id="ARBA00011209"/>
    </source>
</evidence>
<evidence type="ECO:0000256" key="2">
    <source>
        <dbReference type="ARBA" id="ARBA00008653"/>
    </source>
</evidence>
<dbReference type="Gene3D" id="3.50.40.10">
    <property type="entry name" value="Phenylalanyl-trna Synthetase, Chain B, domain 3"/>
    <property type="match status" value="1"/>
</dbReference>
<dbReference type="SMART" id="SM00874">
    <property type="entry name" value="B5"/>
    <property type="match status" value="1"/>
</dbReference>
<evidence type="ECO:0000256" key="8">
    <source>
        <dbReference type="ARBA" id="ARBA00022741"/>
    </source>
</evidence>
<name>A0A2M9X905_9LEPT</name>
<dbReference type="Pfam" id="PF03147">
    <property type="entry name" value="FDX-ACB"/>
    <property type="match status" value="1"/>
</dbReference>
<dbReference type="InterPro" id="IPR004532">
    <property type="entry name" value="Phe-tRNA-ligase_IIc_bsu_bact"/>
</dbReference>
<dbReference type="Proteomes" id="UP000232196">
    <property type="component" value="Unassembled WGS sequence"/>
</dbReference>
<evidence type="ECO:0000256" key="14">
    <source>
        <dbReference type="ARBA" id="ARBA00049255"/>
    </source>
</evidence>
<evidence type="ECO:0000256" key="5">
    <source>
        <dbReference type="ARBA" id="ARBA00022555"/>
    </source>
</evidence>
<dbReference type="InterPro" id="IPR033714">
    <property type="entry name" value="tRNA_bind_bactPheRS"/>
</dbReference>
<evidence type="ECO:0000313" key="21">
    <source>
        <dbReference type="Proteomes" id="UP000232196"/>
    </source>
</evidence>